<evidence type="ECO:0000313" key="2">
    <source>
        <dbReference type="EMBL" id="SHK11652.1"/>
    </source>
</evidence>
<feature type="transmembrane region" description="Helical" evidence="1">
    <location>
        <begin position="59"/>
        <end position="81"/>
    </location>
</feature>
<keyword evidence="1" id="KW-0812">Transmembrane</keyword>
<dbReference type="AlphaFoldDB" id="A0A1M6PUV3"/>
<evidence type="ECO:0000313" key="3">
    <source>
        <dbReference type="Proteomes" id="UP000184387"/>
    </source>
</evidence>
<dbReference type="STRING" id="198092.SAMN02745194_04212"/>
<gene>
    <name evidence="2" type="ORF">SAMN02745194_04212</name>
</gene>
<dbReference type="InterPro" id="IPR049245">
    <property type="entry name" value="DUF6880"/>
</dbReference>
<keyword evidence="1" id="KW-0472">Membrane</keyword>
<keyword evidence="1" id="KW-1133">Transmembrane helix</keyword>
<dbReference type="Pfam" id="PF21810">
    <property type="entry name" value="DUF6880"/>
    <property type="match status" value="1"/>
</dbReference>
<reference evidence="2 3" key="1">
    <citation type="submission" date="2016-11" db="EMBL/GenBank/DDBJ databases">
        <authorList>
            <person name="Jaros S."/>
            <person name="Januszkiewicz K."/>
            <person name="Wedrychowicz H."/>
        </authorList>
    </citation>
    <scope>NUCLEOTIDE SEQUENCE [LARGE SCALE GENOMIC DNA]</scope>
    <source>
        <strain evidence="2 3">DSM 14916</strain>
    </source>
</reference>
<dbReference type="RefSeq" id="WP_073138422.1">
    <property type="nucleotide sequence ID" value="NZ_FQZF01000032.1"/>
</dbReference>
<organism evidence="2 3">
    <name type="scientific">Muricoccus roseus</name>
    <dbReference type="NCBI Taxonomy" id="198092"/>
    <lineage>
        <taxon>Bacteria</taxon>
        <taxon>Pseudomonadati</taxon>
        <taxon>Pseudomonadota</taxon>
        <taxon>Alphaproteobacteria</taxon>
        <taxon>Acetobacterales</taxon>
        <taxon>Roseomonadaceae</taxon>
        <taxon>Muricoccus</taxon>
    </lineage>
</organism>
<evidence type="ECO:0000256" key="1">
    <source>
        <dbReference type="SAM" id="Phobius"/>
    </source>
</evidence>
<accession>A0A1M6PUV3</accession>
<keyword evidence="3" id="KW-1185">Reference proteome</keyword>
<dbReference type="Proteomes" id="UP000184387">
    <property type="component" value="Unassembled WGS sequence"/>
</dbReference>
<sequence length="91" mass="9261">MAQSKTLNAANLEALGAAKLAELLMAVSKGYAAAQRQLRFQMAVGAACTSLVGLGGNLALAAAVVLTAAGLVAQVSFWTALQARRRSLQSS</sequence>
<name>A0A1M6PUV3_9PROT</name>
<proteinExistence type="predicted"/>
<dbReference type="EMBL" id="FQZF01000032">
    <property type="protein sequence ID" value="SHK11652.1"/>
    <property type="molecule type" value="Genomic_DNA"/>
</dbReference>
<protein>
    <submittedName>
        <fullName evidence="2">Uncharacterized protein</fullName>
    </submittedName>
</protein>